<evidence type="ECO:0000313" key="3">
    <source>
        <dbReference type="Proteomes" id="UP000569329"/>
    </source>
</evidence>
<gene>
    <name evidence="2" type="ORF">FHX42_001756</name>
</gene>
<evidence type="ECO:0000259" key="1">
    <source>
        <dbReference type="Pfam" id="PF01370"/>
    </source>
</evidence>
<name>A0A839DUI1_9PSEU</name>
<dbReference type="InterPro" id="IPR036291">
    <property type="entry name" value="NAD(P)-bd_dom_sf"/>
</dbReference>
<accession>A0A839DUI1</accession>
<protein>
    <submittedName>
        <fullName evidence="2">Nucleoside-diphosphate-sugar epimerase</fullName>
    </submittedName>
</protein>
<dbReference type="GO" id="GO:0005737">
    <property type="term" value="C:cytoplasm"/>
    <property type="evidence" value="ECO:0007669"/>
    <property type="project" value="TreeGrafter"/>
</dbReference>
<keyword evidence="3" id="KW-1185">Reference proteome</keyword>
<dbReference type="AlphaFoldDB" id="A0A839DUI1"/>
<dbReference type="Gene3D" id="3.40.50.720">
    <property type="entry name" value="NAD(P)-binding Rossmann-like Domain"/>
    <property type="match status" value="1"/>
</dbReference>
<proteinExistence type="predicted"/>
<dbReference type="PANTHER" id="PTHR48079:SF6">
    <property type="entry name" value="NAD(P)-BINDING DOMAIN-CONTAINING PROTEIN-RELATED"/>
    <property type="match status" value="1"/>
</dbReference>
<dbReference type="Proteomes" id="UP000569329">
    <property type="component" value="Unassembled WGS sequence"/>
</dbReference>
<reference evidence="2 3" key="1">
    <citation type="submission" date="2020-07" db="EMBL/GenBank/DDBJ databases">
        <title>Sequencing the genomes of 1000 actinobacteria strains.</title>
        <authorList>
            <person name="Klenk H.-P."/>
        </authorList>
    </citation>
    <scope>NUCLEOTIDE SEQUENCE [LARGE SCALE GENOMIC DNA]</scope>
    <source>
        <strain evidence="2 3">DSM 45975</strain>
    </source>
</reference>
<evidence type="ECO:0000313" key="2">
    <source>
        <dbReference type="EMBL" id="MBA8824409.1"/>
    </source>
</evidence>
<dbReference type="SUPFAM" id="SSF51735">
    <property type="entry name" value="NAD(P)-binding Rossmann-fold domains"/>
    <property type="match status" value="1"/>
</dbReference>
<dbReference type="Pfam" id="PF01370">
    <property type="entry name" value="Epimerase"/>
    <property type="match status" value="1"/>
</dbReference>
<dbReference type="RefSeq" id="WP_328795981.1">
    <property type="nucleotide sequence ID" value="NZ_JACGWZ010000002.1"/>
</dbReference>
<dbReference type="PANTHER" id="PTHR48079">
    <property type="entry name" value="PROTEIN YEEZ"/>
    <property type="match status" value="1"/>
</dbReference>
<dbReference type="GO" id="GO:0004029">
    <property type="term" value="F:aldehyde dehydrogenase (NAD+) activity"/>
    <property type="evidence" value="ECO:0007669"/>
    <property type="project" value="TreeGrafter"/>
</dbReference>
<dbReference type="EMBL" id="JACGWZ010000002">
    <property type="protein sequence ID" value="MBA8824409.1"/>
    <property type="molecule type" value="Genomic_DNA"/>
</dbReference>
<comment type="caution">
    <text evidence="2">The sequence shown here is derived from an EMBL/GenBank/DDBJ whole genome shotgun (WGS) entry which is preliminary data.</text>
</comment>
<feature type="domain" description="NAD-dependent epimerase/dehydratase" evidence="1">
    <location>
        <begin position="5"/>
        <end position="232"/>
    </location>
</feature>
<dbReference type="InterPro" id="IPR051783">
    <property type="entry name" value="NAD(P)-dependent_oxidoreduct"/>
</dbReference>
<dbReference type="InterPro" id="IPR001509">
    <property type="entry name" value="Epimerase_deHydtase"/>
</dbReference>
<organism evidence="2 3">
    <name type="scientific">Halosaccharopolyspora lacisalsi</name>
    <dbReference type="NCBI Taxonomy" id="1000566"/>
    <lineage>
        <taxon>Bacteria</taxon>
        <taxon>Bacillati</taxon>
        <taxon>Actinomycetota</taxon>
        <taxon>Actinomycetes</taxon>
        <taxon>Pseudonocardiales</taxon>
        <taxon>Pseudonocardiaceae</taxon>
        <taxon>Halosaccharopolyspora</taxon>
    </lineage>
</organism>
<sequence>MPLRVFVAGATGAVGNALLPRLREQGHHVTALVRQAGRAEALGPVDGVATADVLDQSALREALQRARPDVVVQQLSGFRDVDVTEGLRRTAWLRDRGTRNLVSAAVEAGAHRVVAQSAASAYLPEGHEILDEEAPLWTDAPGRWGESVRAVETLEDAVLTCPDIEGVVLRYGVLYGPGTSYASGGAVHALVRGSALPMVREEAGLTSFTHVDDAAGAALAVLTEAEPAAYNVVDNEPAEITEWLPTYARMIDAPAPVSLTLEQARGQLDWLTVHQLTERRGATNFRLRETLGWRPSWPSWREGFADLFGLWPS</sequence>